<evidence type="ECO:0000313" key="1">
    <source>
        <dbReference type="EMBL" id="HIU36020.1"/>
    </source>
</evidence>
<dbReference type="SUPFAM" id="SSF88713">
    <property type="entry name" value="Glycoside hydrolase/deacetylase"/>
    <property type="match status" value="1"/>
</dbReference>
<dbReference type="InterPro" id="IPR011330">
    <property type="entry name" value="Glyco_hydro/deAcase_b/a-brl"/>
</dbReference>
<reference evidence="1" key="2">
    <citation type="journal article" date="2021" name="PeerJ">
        <title>Extensive microbial diversity within the chicken gut microbiome revealed by metagenomics and culture.</title>
        <authorList>
            <person name="Gilroy R."/>
            <person name="Ravi A."/>
            <person name="Getino M."/>
            <person name="Pursley I."/>
            <person name="Horton D.L."/>
            <person name="Alikhan N.F."/>
            <person name="Baker D."/>
            <person name="Gharbi K."/>
            <person name="Hall N."/>
            <person name="Watson M."/>
            <person name="Adriaenssens E.M."/>
            <person name="Foster-Nyarko E."/>
            <person name="Jarju S."/>
            <person name="Secka A."/>
            <person name="Antonio M."/>
            <person name="Oren A."/>
            <person name="Chaudhuri R.R."/>
            <person name="La Ragione R."/>
            <person name="Hildebrand F."/>
            <person name="Pallen M.J."/>
        </authorList>
    </citation>
    <scope>NUCLEOTIDE SEQUENCE</scope>
    <source>
        <strain evidence="1">ChiGjej1B1-19959</strain>
    </source>
</reference>
<proteinExistence type="predicted"/>
<gene>
    <name evidence="1" type="ORF">IAC53_05380</name>
</gene>
<reference evidence="1" key="1">
    <citation type="submission" date="2020-10" db="EMBL/GenBank/DDBJ databases">
        <authorList>
            <person name="Gilroy R."/>
        </authorList>
    </citation>
    <scope>NUCLEOTIDE SEQUENCE</scope>
    <source>
        <strain evidence="1">ChiGjej1B1-19959</strain>
    </source>
</reference>
<dbReference type="Proteomes" id="UP000824071">
    <property type="component" value="Unassembled WGS sequence"/>
</dbReference>
<comment type="caution">
    <text evidence="1">The sequence shown here is derived from an EMBL/GenBank/DDBJ whole genome shotgun (WGS) entry which is preliminary data.</text>
</comment>
<protein>
    <submittedName>
        <fullName evidence="1">DUF5054 domain-containing protein</fullName>
    </submittedName>
</protein>
<sequence length="695" mass="77417">MKKVIVVSKTHLDLGFTDFAENIRKTYRNTYIPNAIALAKALNTPSRRRFVWTTGSWILLDTLRYGTPAQKKALEEAIARGDIVPHALPFTTHTELLDAETFRYGLSLADRLDRLRGQKTVAAKMTDVPGHTKAIVPLLAAHGVKLLHIGVNGASALAKVPPCFLWRFGGAEVVVIYSGAYGGAFSCPYTEEILYFDHTLDNHGTPDEKHILKTLSKLEKQYPGYRVEAGTMDEMAEVLWEKRAALPVVTEEIGDTWIHGSAADPYKAAALRELTACKQSWLADGSLRRGSAEYEGLSDALLCIAEHTCGLDMKMYFSDYEHYLKPDFEAARKKDCVHVRHLLRDFPQNLLAVAGRISGIHKPCSYRTMEAGWAEQRAYVQTALEALSPAHKREARARLAALRPEAPAPIENAAKLQPGTTLACGEWELRLNAHGGVQRLRCAGQDVLRESDAPLCEYHSFCQKDYDHWLTHYTRDLKETYTWAVGDFARPLLRYAEGKYPTGRFAYTCTAASAPRTSDGLSELTIHLTCDRTLCDQLGAPRLVQVVYRLTAAGLQMEVSWFGKDANRLTEAFYLRLFPAAGDLFVQKLGALLSPFSVVSMGARRLHAVERAMLQTESGRFALCSRHAPLLCLGKGRILEYANTTPDVGRDGLAFVLHDNVWGTNFPLWYSDNARFVFTIQKAAENPSENGEFSD</sequence>
<dbReference type="InterPro" id="IPR032482">
    <property type="entry name" value="DUF5054"/>
</dbReference>
<accession>A0A9D1IEJ2</accession>
<dbReference type="GO" id="GO:0005975">
    <property type="term" value="P:carbohydrate metabolic process"/>
    <property type="evidence" value="ECO:0007669"/>
    <property type="project" value="InterPro"/>
</dbReference>
<evidence type="ECO:0000313" key="2">
    <source>
        <dbReference type="Proteomes" id="UP000824071"/>
    </source>
</evidence>
<dbReference type="Pfam" id="PF16477">
    <property type="entry name" value="DUF5054"/>
    <property type="match status" value="1"/>
</dbReference>
<name>A0A9D1IEJ2_9FIRM</name>
<dbReference type="AlphaFoldDB" id="A0A9D1IEJ2"/>
<dbReference type="CDD" id="cd10791">
    <property type="entry name" value="GH38N_AMII_like_1"/>
    <property type="match status" value="1"/>
</dbReference>
<organism evidence="1 2">
    <name type="scientific">Candidatus Fimenecus excrementigallinarum</name>
    <dbReference type="NCBI Taxonomy" id="2840816"/>
    <lineage>
        <taxon>Bacteria</taxon>
        <taxon>Bacillati</taxon>
        <taxon>Bacillota</taxon>
        <taxon>Clostridia</taxon>
        <taxon>Candidatus Fimenecus</taxon>
    </lineage>
</organism>
<dbReference type="EMBL" id="DVMW01000032">
    <property type="protein sequence ID" value="HIU36020.1"/>
    <property type="molecule type" value="Genomic_DNA"/>
</dbReference>